<name>D3F8Z5_CONWI</name>
<dbReference type="HOGENOM" id="CLU_789200_0_0_11"/>
<dbReference type="EMBL" id="CP001854">
    <property type="protein sequence ID" value="ADB52990.1"/>
    <property type="molecule type" value="Genomic_DNA"/>
</dbReference>
<reference evidence="3 4" key="1">
    <citation type="journal article" date="2010" name="Stand. Genomic Sci.">
        <title>Complete genome sequence of Conexibacter woesei type strain (ID131577).</title>
        <authorList>
            <person name="Pukall R."/>
            <person name="Lapidus A."/>
            <person name="Glavina Del Rio T."/>
            <person name="Copeland A."/>
            <person name="Tice H."/>
            <person name="Cheng J.-F."/>
            <person name="Lucas S."/>
            <person name="Chen F."/>
            <person name="Nolan M."/>
            <person name="Bruce D."/>
            <person name="Goodwin L."/>
            <person name="Pitluck S."/>
            <person name="Mavromatis K."/>
            <person name="Ivanova N."/>
            <person name="Ovchinnikova G."/>
            <person name="Pati A."/>
            <person name="Chen A."/>
            <person name="Palaniappan K."/>
            <person name="Land M."/>
            <person name="Hauser L."/>
            <person name="Chang Y.-J."/>
            <person name="Jeffries C.D."/>
            <person name="Chain P."/>
            <person name="Meincke L."/>
            <person name="Sims D."/>
            <person name="Brettin T."/>
            <person name="Detter J.C."/>
            <person name="Rohde M."/>
            <person name="Goeker M."/>
            <person name="Bristow J."/>
            <person name="Eisen J.A."/>
            <person name="Markowitz V."/>
            <person name="Kyrpides N.C."/>
            <person name="Klenk H.-P."/>
            <person name="Hugenholtz P."/>
        </authorList>
    </citation>
    <scope>NUCLEOTIDE SEQUENCE [LARGE SCALE GENOMIC DNA]</scope>
    <source>
        <strain evidence="4">DSM 14684 / CIP 108061 / JCM 11494 / NBRC 100937 / ID131577</strain>
    </source>
</reference>
<dbReference type="OrthoDB" id="5244502at2"/>
<dbReference type="Proteomes" id="UP000008229">
    <property type="component" value="Chromosome"/>
</dbReference>
<reference evidence="4" key="2">
    <citation type="submission" date="2010-01" db="EMBL/GenBank/DDBJ databases">
        <title>The complete genome of Conexibacter woesei DSM 14684.</title>
        <authorList>
            <consortium name="US DOE Joint Genome Institute (JGI-PGF)"/>
            <person name="Lucas S."/>
            <person name="Copeland A."/>
            <person name="Lapidus A."/>
            <person name="Glavina del Rio T."/>
            <person name="Dalin E."/>
            <person name="Tice H."/>
            <person name="Bruce D."/>
            <person name="Goodwin L."/>
            <person name="Pitluck S."/>
            <person name="Kyrpides N."/>
            <person name="Mavromatis K."/>
            <person name="Ivanova N."/>
            <person name="Mikhailova N."/>
            <person name="Chertkov O."/>
            <person name="Brettin T."/>
            <person name="Detter J.C."/>
            <person name="Han C."/>
            <person name="Larimer F."/>
            <person name="Land M."/>
            <person name="Hauser L."/>
            <person name="Markowitz V."/>
            <person name="Cheng J.-F."/>
            <person name="Hugenholtz P."/>
            <person name="Woyke T."/>
            <person name="Wu D."/>
            <person name="Pukall R."/>
            <person name="Steenblock K."/>
            <person name="Schneider S."/>
            <person name="Klenk H.-P."/>
            <person name="Eisen J.A."/>
        </authorList>
    </citation>
    <scope>NUCLEOTIDE SEQUENCE [LARGE SCALE GENOMIC DNA]</scope>
    <source>
        <strain evidence="4">DSM 14684 / CIP 108061 / JCM 11494 / NBRC 100937 / ID131577</strain>
    </source>
</reference>
<evidence type="ECO:0000313" key="4">
    <source>
        <dbReference type="Proteomes" id="UP000008229"/>
    </source>
</evidence>
<evidence type="ECO:0000313" key="3">
    <source>
        <dbReference type="EMBL" id="ADB52990.1"/>
    </source>
</evidence>
<dbReference type="RefSeq" id="WP_012936041.1">
    <property type="nucleotide sequence ID" value="NC_013739.1"/>
</dbReference>
<protein>
    <submittedName>
        <fullName evidence="3">Uncharacterized protein</fullName>
    </submittedName>
</protein>
<evidence type="ECO:0000256" key="2">
    <source>
        <dbReference type="SAM" id="Phobius"/>
    </source>
</evidence>
<dbReference type="AlphaFoldDB" id="D3F8Z5"/>
<evidence type="ECO:0000256" key="1">
    <source>
        <dbReference type="SAM" id="MobiDB-lite"/>
    </source>
</evidence>
<keyword evidence="4" id="KW-1185">Reference proteome</keyword>
<organism evidence="3 4">
    <name type="scientific">Conexibacter woesei (strain DSM 14684 / CCUG 47730 / CIP 108061 / JCM 11494 / NBRC 100937 / ID131577)</name>
    <dbReference type="NCBI Taxonomy" id="469383"/>
    <lineage>
        <taxon>Bacteria</taxon>
        <taxon>Bacillati</taxon>
        <taxon>Actinomycetota</taxon>
        <taxon>Thermoleophilia</taxon>
        <taxon>Solirubrobacterales</taxon>
        <taxon>Conexibacteraceae</taxon>
        <taxon>Conexibacter</taxon>
    </lineage>
</organism>
<dbReference type="KEGG" id="cwo:Cwoe_4577"/>
<keyword evidence="2" id="KW-0472">Membrane</keyword>
<feature type="transmembrane region" description="Helical" evidence="2">
    <location>
        <begin position="35"/>
        <end position="57"/>
    </location>
</feature>
<proteinExistence type="predicted"/>
<gene>
    <name evidence="3" type="ordered locus">Cwoe_4577</name>
</gene>
<keyword evidence="2" id="KW-1133">Transmembrane helix</keyword>
<feature type="region of interest" description="Disordered" evidence="1">
    <location>
        <begin position="1"/>
        <end position="29"/>
    </location>
</feature>
<sequence>MTPVEAEPSQQSAAPAGNDGDAGEAPRTPNRLTRWLLPAVALVAAVVVGIVLLAGGGDDEKPAAARRALAVAASLERLAAASAGAGHPVYWAGARDGTTYELSETRDGRIFIRYLPAGVSVGASEARYLTVATYPQARAFQTLLATARAQGVEAVTVPGGGRAFQDRNRAESAYVAFPGSNVQIEIFDATAGEALRLARSGAIVPVRAAVASGEPRAVSPQQLAQTATQAGHPVYWAGAEEQTTYELTEERDGRIYVRYLPSGVAVGDDSPRFLTVGTYPQPDPLASLRRAAADSGSATFEVEGGTAYADAAHPKSVYVAYRDSGVQVEVYDPVDGRARTLLTSGRIVPAR</sequence>
<keyword evidence="2" id="KW-0812">Transmembrane</keyword>
<accession>D3F8Z5</accession>